<keyword evidence="2" id="KW-1185">Reference proteome</keyword>
<gene>
    <name evidence="1" type="ORF">CYXG_00046</name>
</gene>
<dbReference type="EMBL" id="HQ316583">
    <property type="protein sequence ID" value="AGG54110.1"/>
    <property type="molecule type" value="Genomic_DNA"/>
</dbReference>
<evidence type="ECO:0000313" key="2">
    <source>
        <dbReference type="Proteomes" id="UP000203282"/>
    </source>
</evidence>
<dbReference type="GeneID" id="15013468"/>
<accession>M1T260</accession>
<sequence length="233" mass="26842">MNKNIQPKNVLGLFPIPIGCYSYQGDIVSLRDKVREYIKTRPYNQNNDNPNLKHYLQKGDNTDGSVNINDIFFNHFNTDLEQFFNDSAFHFHTQVLGLDIQSDYEVVDCWINECTAGSQPFHAHINSFISGTFYLDHDDEAAPIEFVNPKLSHQIEPAISFTPNPNNSTVFSQPTGIVKPVPGDLLLWESHIRHGYNNNRSKNRLSISMNMIPRIVFSHRYGFEVKPIKENWN</sequence>
<proteinExistence type="predicted"/>
<reference evidence="1 2" key="1">
    <citation type="submission" date="2010-03" db="EMBL/GenBank/DDBJ databases">
        <title>The Genome Sequence of Cyanophage S-SSM4.</title>
        <authorList>
            <consortium name="The Broad Institute Genome Sequencing Platform"/>
            <person name="Henn M.R."/>
            <person name="Sullivan M.S."/>
            <person name="Osburne M.S."/>
            <person name="Levin J."/>
            <person name="Malboeuf C."/>
            <person name="Casali M."/>
            <person name="Russ C."/>
            <person name="Lennon N."/>
            <person name="Erlich R."/>
            <person name="Young S.K."/>
            <person name="Koehrsen M."/>
            <person name="Yandava C."/>
            <person name="Zeng Q."/>
            <person name="Alvarado L."/>
            <person name="Anderson S."/>
            <person name="Berlin A."/>
            <person name="Borenstein D."/>
            <person name="Chen Z."/>
            <person name="Engels R."/>
            <person name="Freedman E."/>
            <person name="Gellesch M."/>
            <person name="Goldberg J."/>
            <person name="Green L."/>
            <person name="Griggs A."/>
            <person name="Gujja S."/>
            <person name="Heiman D."/>
            <person name="Hepburn T."/>
            <person name="Howarth C."/>
            <person name="Jen D."/>
            <person name="Larson L."/>
            <person name="Lewis B."/>
            <person name="Mehta T."/>
            <person name="Park D."/>
            <person name="Pearson M."/>
            <person name="Roberts A."/>
            <person name="Ryan E."/>
            <person name="Saif S."/>
            <person name="Shea T."/>
            <person name="Shenoy N."/>
            <person name="Sisk P."/>
            <person name="Stolte C."/>
            <person name="Sykes S."/>
            <person name="Walk T."/>
            <person name="White J."/>
            <person name="Yu Q."/>
            <person name="Coleman M.L."/>
            <person name="Huang K.H."/>
            <person name="Weigele P.R."/>
            <person name="DeFrancesco A.S."/>
            <person name="Kern S.E."/>
            <person name="Thompson L.R."/>
            <person name="Fu R."/>
            <person name="Hombeck B."/>
            <person name="Chisholm S.W."/>
            <person name="Haas B."/>
            <person name="Nusbaum C."/>
            <person name="Galagan J."/>
            <person name="Birren B."/>
        </authorList>
    </citation>
    <scope>NUCLEOTIDE SEQUENCE [LARGE SCALE GENOMIC DNA]</scope>
    <source>
        <strain evidence="1 2">S-SSM4</strain>
    </source>
</reference>
<dbReference type="OrthoDB" id="21214at10239"/>
<dbReference type="Gene3D" id="2.60.120.620">
    <property type="entry name" value="q2cbj1_9rhob like domain"/>
    <property type="match status" value="1"/>
</dbReference>
<organism evidence="1 2">
    <name type="scientific">Synechococcus phage S-SSM4</name>
    <dbReference type="NCBI Taxonomy" id="536466"/>
    <lineage>
        <taxon>Viruses</taxon>
        <taxon>Duplodnaviria</taxon>
        <taxon>Heunggongvirae</taxon>
        <taxon>Uroviricota</taxon>
        <taxon>Caudoviricetes</taxon>
        <taxon>Pantevenvirales</taxon>
        <taxon>Kyanoviridae</taxon>
        <taxon>Greenvirus</taxon>
        <taxon>Greenvirus ssm4</taxon>
    </lineage>
</organism>
<evidence type="ECO:0000313" key="1">
    <source>
        <dbReference type="EMBL" id="AGG54110.1"/>
    </source>
</evidence>
<dbReference type="Proteomes" id="UP000203282">
    <property type="component" value="Segment"/>
</dbReference>
<dbReference type="RefSeq" id="YP_007677235.1">
    <property type="nucleotide sequence ID" value="NC_020875.1"/>
</dbReference>
<name>M1T260_9CAUD</name>
<dbReference type="Pfam" id="PF13759">
    <property type="entry name" value="2OG-FeII_Oxy_5"/>
    <property type="match status" value="1"/>
</dbReference>
<dbReference type="KEGG" id="vg:15013468"/>
<dbReference type="InterPro" id="IPR012668">
    <property type="entry name" value="CHP02466"/>
</dbReference>
<evidence type="ECO:0008006" key="3">
    <source>
        <dbReference type="Google" id="ProtNLM"/>
    </source>
</evidence>
<protein>
    <recommendedName>
        <fullName evidence="3">Phytanoyl-CoA-dioxygenase</fullName>
    </recommendedName>
</protein>